<dbReference type="Pfam" id="PF14561">
    <property type="entry name" value="TPR_20"/>
    <property type="match status" value="1"/>
</dbReference>
<organism evidence="1">
    <name type="scientific">mine drainage metagenome</name>
    <dbReference type="NCBI Taxonomy" id="410659"/>
    <lineage>
        <taxon>unclassified sequences</taxon>
        <taxon>metagenomes</taxon>
        <taxon>ecological metagenomes</taxon>
    </lineage>
</organism>
<gene>
    <name evidence="1" type="ORF">B2A_07016</name>
</gene>
<dbReference type="AlphaFoldDB" id="T1A2Q5"/>
<name>T1A2Q5_9ZZZZ</name>
<protein>
    <submittedName>
        <fullName evidence="1">Thioredoxin protein</fullName>
    </submittedName>
</protein>
<dbReference type="EMBL" id="AUZZ01005016">
    <property type="protein sequence ID" value="EQD51153.1"/>
    <property type="molecule type" value="Genomic_DNA"/>
</dbReference>
<dbReference type="InterPro" id="IPR011990">
    <property type="entry name" value="TPR-like_helical_dom_sf"/>
</dbReference>
<reference evidence="1" key="1">
    <citation type="submission" date="2013-08" db="EMBL/GenBank/DDBJ databases">
        <authorList>
            <person name="Mendez C."/>
            <person name="Richter M."/>
            <person name="Ferrer M."/>
            <person name="Sanchez J."/>
        </authorList>
    </citation>
    <scope>NUCLEOTIDE SEQUENCE</scope>
</reference>
<sequence length="131" mass="14312">SRAPDPQQLADADQALSSVGARAQGDARYGTLITRLETLRKAATLADLDTLQAAVSARPDDLPARSALATKHIARGEFEPALEQLLEVIRRDRNFDQGAARRTFLSVLELAAHKPALVADYRKKLSLLLNR</sequence>
<feature type="non-terminal residue" evidence="1">
    <location>
        <position position="1"/>
    </location>
</feature>
<accession>T1A2Q5</accession>
<evidence type="ECO:0000313" key="1">
    <source>
        <dbReference type="EMBL" id="EQD51153.1"/>
    </source>
</evidence>
<comment type="caution">
    <text evidence="1">The sequence shown here is derived from an EMBL/GenBank/DDBJ whole genome shotgun (WGS) entry which is preliminary data.</text>
</comment>
<reference evidence="1" key="2">
    <citation type="journal article" date="2014" name="ISME J.">
        <title>Microbial stratification in low pH oxic and suboxic macroscopic growths along an acid mine drainage.</title>
        <authorList>
            <person name="Mendez-Garcia C."/>
            <person name="Mesa V."/>
            <person name="Sprenger R.R."/>
            <person name="Richter M."/>
            <person name="Diez M.S."/>
            <person name="Solano J."/>
            <person name="Bargiela R."/>
            <person name="Golyshina O.V."/>
            <person name="Manteca A."/>
            <person name="Ramos J.L."/>
            <person name="Gallego J.R."/>
            <person name="Llorente I."/>
            <person name="Martins Dos Santos V.A."/>
            <person name="Jensen O.N."/>
            <person name="Pelaez A.I."/>
            <person name="Sanchez J."/>
            <person name="Ferrer M."/>
        </authorList>
    </citation>
    <scope>NUCLEOTIDE SEQUENCE</scope>
</reference>
<dbReference type="Gene3D" id="1.25.40.10">
    <property type="entry name" value="Tetratricopeptide repeat domain"/>
    <property type="match status" value="1"/>
</dbReference>
<proteinExistence type="predicted"/>